<gene>
    <name evidence="2" type="ORF">SEPMUDRAFT_14808</name>
</gene>
<dbReference type="GeneID" id="27901825"/>
<feature type="non-terminal residue" evidence="2">
    <location>
        <position position="1"/>
    </location>
</feature>
<protein>
    <recommendedName>
        <fullName evidence="1">DUF7587 domain-containing protein</fullName>
    </recommendedName>
</protein>
<feature type="non-terminal residue" evidence="2">
    <location>
        <position position="173"/>
    </location>
</feature>
<organism evidence="2 3">
    <name type="scientific">Sphaerulina musiva (strain SO2202)</name>
    <name type="common">Poplar stem canker fungus</name>
    <name type="synonym">Septoria musiva</name>
    <dbReference type="NCBI Taxonomy" id="692275"/>
    <lineage>
        <taxon>Eukaryota</taxon>
        <taxon>Fungi</taxon>
        <taxon>Dikarya</taxon>
        <taxon>Ascomycota</taxon>
        <taxon>Pezizomycotina</taxon>
        <taxon>Dothideomycetes</taxon>
        <taxon>Dothideomycetidae</taxon>
        <taxon>Mycosphaerellales</taxon>
        <taxon>Mycosphaerellaceae</taxon>
        <taxon>Sphaerulina</taxon>
    </lineage>
</organism>
<feature type="domain" description="DUF7587" evidence="1">
    <location>
        <begin position="14"/>
        <end position="172"/>
    </location>
</feature>
<evidence type="ECO:0000313" key="3">
    <source>
        <dbReference type="Proteomes" id="UP000016931"/>
    </source>
</evidence>
<reference evidence="2 3" key="1">
    <citation type="journal article" date="2012" name="PLoS Pathog.">
        <title>Diverse lifestyles and strategies of plant pathogenesis encoded in the genomes of eighteen Dothideomycetes fungi.</title>
        <authorList>
            <person name="Ohm R.A."/>
            <person name="Feau N."/>
            <person name="Henrissat B."/>
            <person name="Schoch C.L."/>
            <person name="Horwitz B.A."/>
            <person name="Barry K.W."/>
            <person name="Condon B.J."/>
            <person name="Copeland A.C."/>
            <person name="Dhillon B."/>
            <person name="Glaser F."/>
            <person name="Hesse C.N."/>
            <person name="Kosti I."/>
            <person name="LaButti K."/>
            <person name="Lindquist E.A."/>
            <person name="Lucas S."/>
            <person name="Salamov A.A."/>
            <person name="Bradshaw R.E."/>
            <person name="Ciuffetti L."/>
            <person name="Hamelin R.C."/>
            <person name="Kema G.H.J."/>
            <person name="Lawrence C."/>
            <person name="Scott J.A."/>
            <person name="Spatafora J.W."/>
            <person name="Turgeon B.G."/>
            <person name="de Wit P.J.G.M."/>
            <person name="Zhong S."/>
            <person name="Goodwin S.B."/>
            <person name="Grigoriev I.V."/>
        </authorList>
    </citation>
    <scope>NUCLEOTIDE SEQUENCE [LARGE SCALE GENOMIC DNA]</scope>
    <source>
        <strain evidence="2 3">SO2202</strain>
    </source>
</reference>
<proteinExistence type="predicted"/>
<dbReference type="STRING" id="692275.M3C0X6"/>
<dbReference type="PANTHER" id="PTHR40781">
    <property type="match status" value="1"/>
</dbReference>
<sequence length="173" mass="19393">LPVWMRLRHNHNKPPRGYRVQYPGAWTTVTTIGGLQASSIFPNPSRGFTDEKLKSLTYDHLDWNYADHKSSSFSRRTTSTSTSAPSGGSPFISIFTDLLHAEDWAMKWNQRNSGSGKSPARILEIDCGKITRLLSVKEVVDSLGIVIEGLEPEQYEDEYLAVNQIPAEAILKE</sequence>
<dbReference type="PANTHER" id="PTHR40781:SF1">
    <property type="match status" value="1"/>
</dbReference>
<dbReference type="EMBL" id="KB456263">
    <property type="protein sequence ID" value="EMF13936.1"/>
    <property type="molecule type" value="Genomic_DNA"/>
</dbReference>
<dbReference type="AlphaFoldDB" id="M3C0X6"/>
<dbReference type="Pfam" id="PF24494">
    <property type="entry name" value="DUF7587"/>
    <property type="match status" value="1"/>
</dbReference>
<dbReference type="OrthoDB" id="3638841at2759"/>
<dbReference type="InterPro" id="IPR056009">
    <property type="entry name" value="DUF7587"/>
</dbReference>
<evidence type="ECO:0000259" key="1">
    <source>
        <dbReference type="Pfam" id="PF24494"/>
    </source>
</evidence>
<dbReference type="Proteomes" id="UP000016931">
    <property type="component" value="Unassembled WGS sequence"/>
</dbReference>
<evidence type="ECO:0000313" key="2">
    <source>
        <dbReference type="EMBL" id="EMF13936.1"/>
    </source>
</evidence>
<dbReference type="RefSeq" id="XP_016762057.1">
    <property type="nucleotide sequence ID" value="XM_016904688.1"/>
</dbReference>
<accession>M3C0X6</accession>
<keyword evidence="3" id="KW-1185">Reference proteome</keyword>
<dbReference type="eggNOG" id="ENOG502RFK6">
    <property type="taxonomic scope" value="Eukaryota"/>
</dbReference>
<name>M3C0X6_SPHMS</name>
<dbReference type="HOGENOM" id="CLU_1551375_0_0_1"/>